<dbReference type="EMBL" id="SRLC01000002">
    <property type="protein sequence ID" value="TGE21549.1"/>
    <property type="molecule type" value="Genomic_DNA"/>
</dbReference>
<accession>A0A4Z0PW61</accession>
<keyword evidence="1" id="KW-1133">Transmembrane helix</keyword>
<dbReference type="PANTHER" id="PTHR31299:SF0">
    <property type="entry name" value="ESTERASE, PUTATIVE (AFU_ORTHOLOGUE AFUA_1G05850)-RELATED"/>
    <property type="match status" value="1"/>
</dbReference>
<gene>
    <name evidence="2" type="ORF">E5K00_14795</name>
</gene>
<sequence length="454" mass="50464">MAATLVPRVDPGFPAFIPLYTAFCVLMKLFTTTVTSMLLCASAFGQDVRSYVSTHTVPVAMINPAAPADEYADLAPLGEAIGEARVVMLGEQDHGDGPAFQAKTRLIKYLHERKGFTVLAFESDFYGLTTGWNQLPKQPDSIRHFLRHNIFPVWTRSADCRYLFEQYIPQSFQTASPLQVSGFDSQLYLNYSHLHLRENLERYLTTSGIAGKFASPAACQQFLAAVQGLMVKQRTNTPDAFPPAMRRDLEKGLQLISQAQRAAADTSGWPRVIASLQASIATNYPLLARDKAMADNLEFLVATQYPDTKVIVWAANAHILRYPDQQPGKGRAFDMVIRNKMGSYFTQNPQRARQTYVLGFASYQGTAGRLTMPAPYTIALPEKDGLETWIPPSVVYGFLDFTSYNRQFNTPTTPFALKSPGHSLPPGSISPVAWNLAYDGLFFIRDMQATQKAE</sequence>
<keyword evidence="3" id="KW-1185">Reference proteome</keyword>
<keyword evidence="1" id="KW-0812">Transmembrane</keyword>
<dbReference type="Gene3D" id="3.40.1660.10">
    <property type="entry name" value="EreA-like (biosynthetic domain)"/>
    <property type="match status" value="2"/>
</dbReference>
<name>A0A4Z0PW61_9BACT</name>
<reference evidence="2 3" key="1">
    <citation type="submission" date="2019-04" db="EMBL/GenBank/DDBJ databases">
        <authorList>
            <person name="Feng G."/>
            <person name="Zhang J."/>
            <person name="Zhu H."/>
        </authorList>
    </citation>
    <scope>NUCLEOTIDE SEQUENCE [LARGE SCALE GENOMIC DNA]</scope>
    <source>
        <strain evidence="2 3">JCM 31653</strain>
    </source>
</reference>
<proteinExistence type="predicted"/>
<evidence type="ECO:0000313" key="2">
    <source>
        <dbReference type="EMBL" id="TGE21549.1"/>
    </source>
</evidence>
<dbReference type="InterPro" id="IPR007815">
    <property type="entry name" value="Emycin_Estase"/>
</dbReference>
<dbReference type="OrthoDB" id="9810066at2"/>
<dbReference type="InterPro" id="IPR052036">
    <property type="entry name" value="Hydrolase/PRTase-associated"/>
</dbReference>
<evidence type="ECO:0008006" key="4">
    <source>
        <dbReference type="Google" id="ProtNLM"/>
    </source>
</evidence>
<keyword evidence="1" id="KW-0472">Membrane</keyword>
<protein>
    <recommendedName>
        <fullName evidence="4">Erythromycin esterase family protein</fullName>
    </recommendedName>
</protein>
<dbReference type="SUPFAM" id="SSF159501">
    <property type="entry name" value="EreA/ChaN-like"/>
    <property type="match status" value="1"/>
</dbReference>
<evidence type="ECO:0000256" key="1">
    <source>
        <dbReference type="SAM" id="Phobius"/>
    </source>
</evidence>
<comment type="caution">
    <text evidence="2">The sequence shown here is derived from an EMBL/GenBank/DDBJ whole genome shotgun (WGS) entry which is preliminary data.</text>
</comment>
<dbReference type="AlphaFoldDB" id="A0A4Z0PW61"/>
<dbReference type="Pfam" id="PF05139">
    <property type="entry name" value="Erythro_esteras"/>
    <property type="match status" value="1"/>
</dbReference>
<feature type="transmembrane region" description="Helical" evidence="1">
    <location>
        <begin position="20"/>
        <end position="44"/>
    </location>
</feature>
<dbReference type="CDD" id="cd14728">
    <property type="entry name" value="Ere-like"/>
    <property type="match status" value="1"/>
</dbReference>
<dbReference type="GO" id="GO:0046677">
    <property type="term" value="P:response to antibiotic"/>
    <property type="evidence" value="ECO:0007669"/>
    <property type="project" value="InterPro"/>
</dbReference>
<organism evidence="2 3">
    <name type="scientific">Hymenobacter aquaticus</name>
    <dbReference type="NCBI Taxonomy" id="1867101"/>
    <lineage>
        <taxon>Bacteria</taxon>
        <taxon>Pseudomonadati</taxon>
        <taxon>Bacteroidota</taxon>
        <taxon>Cytophagia</taxon>
        <taxon>Cytophagales</taxon>
        <taxon>Hymenobacteraceae</taxon>
        <taxon>Hymenobacter</taxon>
    </lineage>
</organism>
<dbReference type="Proteomes" id="UP000297549">
    <property type="component" value="Unassembled WGS sequence"/>
</dbReference>
<evidence type="ECO:0000313" key="3">
    <source>
        <dbReference type="Proteomes" id="UP000297549"/>
    </source>
</evidence>
<dbReference type="PANTHER" id="PTHR31299">
    <property type="entry name" value="ESTERASE, PUTATIVE (AFU_ORTHOLOGUE AFUA_1G05850)-RELATED"/>
    <property type="match status" value="1"/>
</dbReference>